<comment type="subcellular location">
    <subcellularLocation>
        <location evidence="1">Nucleus</location>
    </subcellularLocation>
</comment>
<reference evidence="7" key="1">
    <citation type="submission" date="2014-02" db="EMBL/GenBank/DDBJ databases">
        <title>The Genome Sequence of Trichophyton rubrum (morphotype fischeri) CBS 288.86.</title>
        <authorList>
            <consortium name="The Broad Institute Genomics Platform"/>
            <person name="Cuomo C.A."/>
            <person name="White T.C."/>
            <person name="Graser Y."/>
            <person name="Martinez-Rossi N."/>
            <person name="Heitman J."/>
            <person name="Young S.K."/>
            <person name="Zeng Q."/>
            <person name="Gargeya S."/>
            <person name="Abouelleil A."/>
            <person name="Alvarado L."/>
            <person name="Chapman S.B."/>
            <person name="Gainer-Dewar J."/>
            <person name="Goldberg J."/>
            <person name="Griggs A."/>
            <person name="Gujja S."/>
            <person name="Hansen M."/>
            <person name="Howarth C."/>
            <person name="Imamovic A."/>
            <person name="Larimer J."/>
            <person name="Martinez D."/>
            <person name="Murphy C."/>
            <person name="Pearson M.D."/>
            <person name="Persinoti G."/>
            <person name="Poon T."/>
            <person name="Priest M."/>
            <person name="Roberts A.D."/>
            <person name="Saif S."/>
            <person name="Shea T.D."/>
            <person name="Sykes S.N."/>
            <person name="Wortman J."/>
            <person name="Nusbaum C."/>
            <person name="Birren B."/>
        </authorList>
    </citation>
    <scope>NUCLEOTIDE SEQUENCE [LARGE SCALE GENOMIC DNA]</scope>
    <source>
        <strain evidence="7">CBS 288.86</strain>
    </source>
</reference>
<dbReference type="InterPro" id="IPR022905">
    <property type="entry name" value="Rpo11-like"/>
</dbReference>
<sequence length="160" mass="18309">MVDDERKRDRSFFDSSCASYRQNPCRTQVRPHRDLISRFESFVLGPGEKKVEVEVDTRVPSTAIFTFNKEDHTLGNLIRSRLLQNQHVLFSGYRIPHPLVHKVLLRVQTDGQITPKEAVLAACHDLVKDLGIFSREFTKEYELRKMVGAGTQQNDAPNGV</sequence>
<evidence type="ECO:0000256" key="5">
    <source>
        <dbReference type="ARBA" id="ARBA00025751"/>
    </source>
</evidence>
<dbReference type="PROSITE" id="PS01154">
    <property type="entry name" value="RNA_POL_L_13KD"/>
    <property type="match status" value="1"/>
</dbReference>
<keyword evidence="3" id="KW-0804">Transcription</keyword>
<gene>
    <name evidence="7" type="ORF">H103_06393</name>
</gene>
<accession>A0A022VW18</accession>
<dbReference type="GO" id="GO:0003899">
    <property type="term" value="F:DNA-directed RNA polymerase activity"/>
    <property type="evidence" value="ECO:0007669"/>
    <property type="project" value="InterPro"/>
</dbReference>
<dbReference type="OrthoDB" id="10248581at2759"/>
<evidence type="ECO:0000256" key="1">
    <source>
        <dbReference type="ARBA" id="ARBA00004123"/>
    </source>
</evidence>
<keyword evidence="4" id="KW-0539">Nucleus</keyword>
<dbReference type="GO" id="GO:0003677">
    <property type="term" value="F:DNA binding"/>
    <property type="evidence" value="ECO:0007669"/>
    <property type="project" value="InterPro"/>
</dbReference>
<keyword evidence="2" id="KW-0240">DNA-directed RNA polymerase</keyword>
<evidence type="ECO:0000256" key="4">
    <source>
        <dbReference type="ARBA" id="ARBA00023242"/>
    </source>
</evidence>
<dbReference type="SUPFAM" id="SSF55257">
    <property type="entry name" value="RBP11-like subunits of RNA polymerase"/>
    <property type="match status" value="1"/>
</dbReference>
<evidence type="ECO:0000313" key="7">
    <source>
        <dbReference type="EMBL" id="EZF50295.1"/>
    </source>
</evidence>
<comment type="similarity">
    <text evidence="5">Belongs to the archaeal Rpo11/eukaryotic RPB11/RPC19 RNA polymerase subunit family.</text>
</comment>
<name>A0A022VW18_TRIRU</name>
<dbReference type="GO" id="GO:0005665">
    <property type="term" value="C:RNA polymerase II, core complex"/>
    <property type="evidence" value="ECO:0007669"/>
    <property type="project" value="InterPro"/>
</dbReference>
<evidence type="ECO:0000256" key="3">
    <source>
        <dbReference type="ARBA" id="ARBA00023163"/>
    </source>
</evidence>
<dbReference type="Proteomes" id="UP000023758">
    <property type="component" value="Unassembled WGS sequence"/>
</dbReference>
<dbReference type="PANTHER" id="PTHR13946">
    <property type="entry name" value="DNA-DIRECTED RNA POLYMERASE I,II,III"/>
    <property type="match status" value="1"/>
</dbReference>
<dbReference type="HAMAP" id="MF_00261">
    <property type="entry name" value="RNApol_arch_Rpo11"/>
    <property type="match status" value="1"/>
</dbReference>
<evidence type="ECO:0000259" key="6">
    <source>
        <dbReference type="Pfam" id="PF13656"/>
    </source>
</evidence>
<organism evidence="7">
    <name type="scientific">Trichophyton rubrum CBS 288.86</name>
    <dbReference type="NCBI Taxonomy" id="1215330"/>
    <lineage>
        <taxon>Eukaryota</taxon>
        <taxon>Fungi</taxon>
        <taxon>Dikarya</taxon>
        <taxon>Ascomycota</taxon>
        <taxon>Pezizomycotina</taxon>
        <taxon>Eurotiomycetes</taxon>
        <taxon>Eurotiomycetidae</taxon>
        <taxon>Onygenales</taxon>
        <taxon>Arthrodermataceae</taxon>
        <taxon>Trichophyton</taxon>
    </lineage>
</organism>
<protein>
    <recommendedName>
        <fullName evidence="6">DNA-directed RNA polymerase RBP11-like dimerisation domain-containing protein</fullName>
    </recommendedName>
</protein>
<dbReference type="GO" id="GO:0006366">
    <property type="term" value="P:transcription by RNA polymerase II"/>
    <property type="evidence" value="ECO:0007669"/>
    <property type="project" value="InterPro"/>
</dbReference>
<dbReference type="Gene3D" id="3.30.1360.10">
    <property type="entry name" value="RNA polymerase, RBP11-like subunit"/>
    <property type="match status" value="1"/>
</dbReference>
<dbReference type="Pfam" id="PF13656">
    <property type="entry name" value="RNA_pol_L_2"/>
    <property type="match status" value="1"/>
</dbReference>
<proteinExistence type="inferred from homology"/>
<feature type="domain" description="DNA-directed RNA polymerase RBP11-like dimerisation" evidence="6">
    <location>
        <begin position="63"/>
        <end position="135"/>
    </location>
</feature>
<dbReference type="InterPro" id="IPR037685">
    <property type="entry name" value="RBP11"/>
</dbReference>
<evidence type="ECO:0000256" key="2">
    <source>
        <dbReference type="ARBA" id="ARBA00022478"/>
    </source>
</evidence>
<dbReference type="FunFam" id="3.30.1360.10:FF:000003">
    <property type="entry name" value="DNA-directed RNA polymerase II subunit RPB11"/>
    <property type="match status" value="1"/>
</dbReference>
<dbReference type="GO" id="GO:0046983">
    <property type="term" value="F:protein dimerization activity"/>
    <property type="evidence" value="ECO:0007669"/>
    <property type="project" value="InterPro"/>
</dbReference>
<dbReference type="InterPro" id="IPR008193">
    <property type="entry name" value="RNA_pol_Rpb11_13-16kDa_CS"/>
</dbReference>
<dbReference type="InterPro" id="IPR009025">
    <property type="entry name" value="RBP11-like_dimer"/>
</dbReference>
<dbReference type="PANTHER" id="PTHR13946:SF16">
    <property type="entry name" value="DNA-DIRECTED RNA POLYMERASE II SUBUNIT RPB11"/>
    <property type="match status" value="1"/>
</dbReference>
<dbReference type="InterPro" id="IPR036603">
    <property type="entry name" value="RBP11-like"/>
</dbReference>
<dbReference type="AlphaFoldDB" id="A0A022VW18"/>
<dbReference type="EMBL" id="KK207889">
    <property type="protein sequence ID" value="EZF50295.1"/>
    <property type="molecule type" value="Genomic_DNA"/>
</dbReference>
<dbReference type="HOGENOM" id="CLU_090381_2_1_1"/>
<dbReference type="CDD" id="cd06926">
    <property type="entry name" value="RNAP_II_RPB11"/>
    <property type="match status" value="1"/>
</dbReference>